<dbReference type="Proteomes" id="UP001216907">
    <property type="component" value="Unassembled WGS sequence"/>
</dbReference>
<gene>
    <name evidence="1" type="ORF">PZE19_01900</name>
</gene>
<protein>
    <submittedName>
        <fullName evidence="1">DUF937 domain-containing protein</fullName>
    </submittedName>
</protein>
<dbReference type="InterPro" id="IPR009282">
    <property type="entry name" value="DUF937"/>
</dbReference>
<organism evidence="1 2">
    <name type="scientific">Paludisphaera mucosa</name>
    <dbReference type="NCBI Taxonomy" id="3030827"/>
    <lineage>
        <taxon>Bacteria</taxon>
        <taxon>Pseudomonadati</taxon>
        <taxon>Planctomycetota</taxon>
        <taxon>Planctomycetia</taxon>
        <taxon>Isosphaerales</taxon>
        <taxon>Isosphaeraceae</taxon>
        <taxon>Paludisphaera</taxon>
    </lineage>
</organism>
<keyword evidence="2" id="KW-1185">Reference proteome</keyword>
<dbReference type="Pfam" id="PF06078">
    <property type="entry name" value="DUF937"/>
    <property type="match status" value="1"/>
</dbReference>
<sequence>MAVDLLSLVKSIFDVEAVHKLSVALDEQPDRVEQALALGGPAILAGLLDAAAAPRDADRLLDEIRQAPPRPHPAGGPSDAAHDVGAILRSGSLDSIASNGRSMLRTIFGDRLGGVMDLVADGSGARPATVATILAMLAPAFAGLIRVTLGPPGITLDGLRGLLSAQRDAIVRQAPGGLAEALGLHGLAELGAAHAVAPPRPGQTTDWSAPQSADLGPISSMVRWAIPTALGVLALLAAYELVPRGLPRNAPNDRLEAPDADRPATDLAQAADEEPPPAALATAEGRPALETAARGVSLALPGDVTIEVPENSYVEAMVKALRTGGPALPQTFLAPDLTLDRDGKLTREGTDAIARLARIAGAYPGVKFRIQAREALKDVDPAASRATAGRIAEAVRAALVAAGVSADRIGAEAAAADLADDVPIAIAIVAE</sequence>
<evidence type="ECO:0000313" key="1">
    <source>
        <dbReference type="EMBL" id="MDG3002528.1"/>
    </source>
</evidence>
<comment type="caution">
    <text evidence="1">The sequence shown here is derived from an EMBL/GenBank/DDBJ whole genome shotgun (WGS) entry which is preliminary data.</text>
</comment>
<accession>A0ABT6F4L3</accession>
<evidence type="ECO:0000313" key="2">
    <source>
        <dbReference type="Proteomes" id="UP001216907"/>
    </source>
</evidence>
<dbReference type="EMBL" id="JARRAG010000001">
    <property type="protein sequence ID" value="MDG3002528.1"/>
    <property type="molecule type" value="Genomic_DNA"/>
</dbReference>
<dbReference type="RefSeq" id="WP_277858892.1">
    <property type="nucleotide sequence ID" value="NZ_JARRAG010000001.1"/>
</dbReference>
<proteinExistence type="predicted"/>
<name>A0ABT6F4L3_9BACT</name>
<reference evidence="1 2" key="1">
    <citation type="submission" date="2023-03" db="EMBL/GenBank/DDBJ databases">
        <title>Paludisphaera mucosa sp. nov. a novel planctomycete from northern fen.</title>
        <authorList>
            <person name="Ivanova A."/>
        </authorList>
    </citation>
    <scope>NUCLEOTIDE SEQUENCE [LARGE SCALE GENOMIC DNA]</scope>
    <source>
        <strain evidence="1 2">Pla2</strain>
    </source>
</reference>